<dbReference type="EMBL" id="BGZK01000739">
    <property type="protein sequence ID" value="GBP58606.1"/>
    <property type="molecule type" value="Genomic_DNA"/>
</dbReference>
<name>A0A4C1X4E5_EUMVA</name>
<keyword evidence="2" id="KW-1185">Reference proteome</keyword>
<evidence type="ECO:0000313" key="2">
    <source>
        <dbReference type="Proteomes" id="UP000299102"/>
    </source>
</evidence>
<comment type="caution">
    <text evidence="1">The sequence shown here is derived from an EMBL/GenBank/DDBJ whole genome shotgun (WGS) entry which is preliminary data.</text>
</comment>
<gene>
    <name evidence="1" type="ORF">EVAR_40890_1</name>
</gene>
<protein>
    <submittedName>
        <fullName evidence="1">Uncharacterized protein</fullName>
    </submittedName>
</protein>
<accession>A0A4C1X4E5</accession>
<reference evidence="1 2" key="1">
    <citation type="journal article" date="2019" name="Commun. Biol.">
        <title>The bagworm genome reveals a unique fibroin gene that provides high tensile strength.</title>
        <authorList>
            <person name="Kono N."/>
            <person name="Nakamura H."/>
            <person name="Ohtoshi R."/>
            <person name="Tomita M."/>
            <person name="Numata K."/>
            <person name="Arakawa K."/>
        </authorList>
    </citation>
    <scope>NUCLEOTIDE SEQUENCE [LARGE SCALE GENOMIC DNA]</scope>
</reference>
<dbReference type="Proteomes" id="UP000299102">
    <property type="component" value="Unassembled WGS sequence"/>
</dbReference>
<sequence>MNCGLSPVLLEGLVSDVICVQFELSSLIVMNAATRKADRETKIGFLQLFNRVYIISEWVNRQCACGPRDQLKYSGQRKDVVQRLIVIRGSTSPFLGSRVTGPRVRRAGTLTAVDHEAERRRAGRRYGRRSPATDCRCLWLNTVIFTRPGMEWNLDVGALAQVGIAIRTESHRRA</sequence>
<dbReference type="AlphaFoldDB" id="A0A4C1X4E5"/>
<proteinExistence type="predicted"/>
<organism evidence="1 2">
    <name type="scientific">Eumeta variegata</name>
    <name type="common">Bagworm moth</name>
    <name type="synonym">Eumeta japonica</name>
    <dbReference type="NCBI Taxonomy" id="151549"/>
    <lineage>
        <taxon>Eukaryota</taxon>
        <taxon>Metazoa</taxon>
        <taxon>Ecdysozoa</taxon>
        <taxon>Arthropoda</taxon>
        <taxon>Hexapoda</taxon>
        <taxon>Insecta</taxon>
        <taxon>Pterygota</taxon>
        <taxon>Neoptera</taxon>
        <taxon>Endopterygota</taxon>
        <taxon>Lepidoptera</taxon>
        <taxon>Glossata</taxon>
        <taxon>Ditrysia</taxon>
        <taxon>Tineoidea</taxon>
        <taxon>Psychidae</taxon>
        <taxon>Oiketicinae</taxon>
        <taxon>Eumeta</taxon>
    </lineage>
</organism>
<evidence type="ECO:0000313" key="1">
    <source>
        <dbReference type="EMBL" id="GBP58606.1"/>
    </source>
</evidence>